<organism evidence="1 2">
    <name type="scientific">Rangifer tarandus platyrhynchus</name>
    <name type="common">Svalbard reindeer</name>
    <dbReference type="NCBI Taxonomy" id="3082113"/>
    <lineage>
        <taxon>Eukaryota</taxon>
        <taxon>Metazoa</taxon>
        <taxon>Chordata</taxon>
        <taxon>Craniata</taxon>
        <taxon>Vertebrata</taxon>
        <taxon>Euteleostomi</taxon>
        <taxon>Mammalia</taxon>
        <taxon>Eutheria</taxon>
        <taxon>Laurasiatheria</taxon>
        <taxon>Artiodactyla</taxon>
        <taxon>Ruminantia</taxon>
        <taxon>Pecora</taxon>
        <taxon>Cervidae</taxon>
        <taxon>Odocoileinae</taxon>
        <taxon>Rangifer</taxon>
    </lineage>
</organism>
<accession>A0AC59YXQ6</accession>
<dbReference type="Proteomes" id="UP001162501">
    <property type="component" value="Chromosome 21"/>
</dbReference>
<name>A0AC59YXQ6_RANTA</name>
<protein>
    <submittedName>
        <fullName evidence="1">Uncharacterized protein</fullName>
    </submittedName>
</protein>
<reference evidence="1" key="2">
    <citation type="submission" date="2025-03" db="EMBL/GenBank/DDBJ databases">
        <authorList>
            <consortium name="ELIXIR-Norway"/>
            <consortium name="Elixir Norway"/>
        </authorList>
    </citation>
    <scope>NUCLEOTIDE SEQUENCE</scope>
</reference>
<proteinExistence type="predicted"/>
<dbReference type="EMBL" id="OX596105">
    <property type="protein sequence ID" value="CAN0057140.1"/>
    <property type="molecule type" value="Genomic_DNA"/>
</dbReference>
<reference evidence="1" key="1">
    <citation type="submission" date="2023-05" db="EMBL/GenBank/DDBJ databases">
        <authorList>
            <consortium name="ELIXIR-Norway"/>
        </authorList>
    </citation>
    <scope>NUCLEOTIDE SEQUENCE</scope>
</reference>
<sequence length="126" mass="13569">MTKGRSLSSRTSIQSCKMGTRCPQPGSPWPAESVSSPQWAAVVILQGVTTALRTITLHPRTWFSQLGGQGAEARVPRTCQFQGSRRGRELCPMNCSSSVCRLGEGVGLVNELGPGDLFLGLWEACF</sequence>
<evidence type="ECO:0000313" key="2">
    <source>
        <dbReference type="Proteomes" id="UP001162501"/>
    </source>
</evidence>
<gene>
    <name evidence="1" type="ORF">MRATA1EN22A_LOCUS11381</name>
</gene>
<evidence type="ECO:0000313" key="1">
    <source>
        <dbReference type="EMBL" id="CAN0057140.1"/>
    </source>
</evidence>